<keyword evidence="3 5" id="KW-0862">Zinc</keyword>
<evidence type="ECO:0000313" key="7">
    <source>
        <dbReference type="EMBL" id="CAD8928370.1"/>
    </source>
</evidence>
<comment type="similarity">
    <text evidence="1 5">Belongs to the MsrB Met sulfoxide reductase family.</text>
</comment>
<dbReference type="InterPro" id="IPR028427">
    <property type="entry name" value="Met_Sox_Rdtase_MsrB"/>
</dbReference>
<proteinExistence type="inferred from homology"/>
<dbReference type="GO" id="GO:0033743">
    <property type="term" value="F:peptide-methionine (R)-S-oxide reductase activity"/>
    <property type="evidence" value="ECO:0007669"/>
    <property type="project" value="UniProtKB-EC"/>
</dbReference>
<dbReference type="PROSITE" id="PS51790">
    <property type="entry name" value="MSRB"/>
    <property type="match status" value="1"/>
</dbReference>
<dbReference type="AlphaFoldDB" id="A0A7S1CTY9"/>
<reference evidence="7" key="1">
    <citation type="submission" date="2021-01" db="EMBL/GenBank/DDBJ databases">
        <authorList>
            <person name="Corre E."/>
            <person name="Pelletier E."/>
            <person name="Niang G."/>
            <person name="Scheremetjew M."/>
            <person name="Finn R."/>
            <person name="Kale V."/>
            <person name="Holt S."/>
            <person name="Cochrane G."/>
            <person name="Meng A."/>
            <person name="Brown T."/>
            <person name="Cohen L."/>
        </authorList>
    </citation>
    <scope>NUCLEOTIDE SEQUENCE</scope>
    <source>
        <strain evidence="7">CCMP2329</strain>
    </source>
</reference>
<evidence type="ECO:0000259" key="6">
    <source>
        <dbReference type="PROSITE" id="PS51790"/>
    </source>
</evidence>
<evidence type="ECO:0000256" key="5">
    <source>
        <dbReference type="RuleBase" id="RU365044"/>
    </source>
</evidence>
<dbReference type="PANTHER" id="PTHR46081">
    <property type="entry name" value="PEPTIDE METHIONINE SULFOXIDE REDUCTASE 2"/>
    <property type="match status" value="1"/>
</dbReference>
<protein>
    <recommendedName>
        <fullName evidence="5">Peptide-methionine (R)-S-oxide reductase</fullName>
        <ecNumber evidence="5">1.8.4.12</ecNumber>
    </recommendedName>
</protein>
<evidence type="ECO:0000256" key="1">
    <source>
        <dbReference type="ARBA" id="ARBA00007174"/>
    </source>
</evidence>
<dbReference type="InterPro" id="IPR011057">
    <property type="entry name" value="Mss4-like_sf"/>
</dbReference>
<name>A0A7S1CTY9_9CHLO</name>
<dbReference type="EMBL" id="HBFV01001053">
    <property type="protein sequence ID" value="CAD8928370.1"/>
    <property type="molecule type" value="Transcribed_RNA"/>
</dbReference>
<dbReference type="GO" id="GO:0030091">
    <property type="term" value="P:protein repair"/>
    <property type="evidence" value="ECO:0007669"/>
    <property type="project" value="InterPro"/>
</dbReference>
<dbReference type="GO" id="GO:0046872">
    <property type="term" value="F:metal ion binding"/>
    <property type="evidence" value="ECO:0007669"/>
    <property type="project" value="UniProtKB-KW"/>
</dbReference>
<keyword evidence="4 5" id="KW-0560">Oxidoreductase</keyword>
<evidence type="ECO:0000256" key="2">
    <source>
        <dbReference type="ARBA" id="ARBA00022723"/>
    </source>
</evidence>
<dbReference type="EC" id="1.8.4.12" evidence="5"/>
<organism evidence="7">
    <name type="scientific">Picochlorum oklahomense</name>
    <dbReference type="NCBI Taxonomy" id="249345"/>
    <lineage>
        <taxon>Eukaryota</taxon>
        <taxon>Viridiplantae</taxon>
        <taxon>Chlorophyta</taxon>
        <taxon>core chlorophytes</taxon>
        <taxon>Trebouxiophyceae</taxon>
        <taxon>Trebouxiophyceae incertae sedis</taxon>
        <taxon>Picochlorum</taxon>
    </lineage>
</organism>
<dbReference type="InterPro" id="IPR002579">
    <property type="entry name" value="Met_Sox_Rdtase_MsrB_dom"/>
</dbReference>
<dbReference type="Pfam" id="PF01641">
    <property type="entry name" value="SelR"/>
    <property type="match status" value="1"/>
</dbReference>
<dbReference type="SUPFAM" id="SSF51316">
    <property type="entry name" value="Mss4-like"/>
    <property type="match status" value="1"/>
</dbReference>
<dbReference type="Gene3D" id="2.170.150.20">
    <property type="entry name" value="Peptide methionine sulfoxide reductase"/>
    <property type="match status" value="1"/>
</dbReference>
<comment type="cofactor">
    <cofactor evidence="5">
        <name>Zn(2+)</name>
        <dbReference type="ChEBI" id="CHEBI:29105"/>
    </cofactor>
    <text evidence="5">Binds 1 zinc ion per subunit.</text>
</comment>
<evidence type="ECO:0000256" key="3">
    <source>
        <dbReference type="ARBA" id="ARBA00022833"/>
    </source>
</evidence>
<dbReference type="PANTHER" id="PTHR46081:SF8">
    <property type="entry name" value="PEPTIDE METHIONINE SULFOXIDE REDUCTASE 2"/>
    <property type="match status" value="1"/>
</dbReference>
<comment type="catalytic activity">
    <reaction evidence="5">
        <text>L-methionyl-[protein] + [thioredoxin]-disulfide + H2O = L-methionyl-(R)-S-oxide-[protein] + [thioredoxin]-dithiol</text>
        <dbReference type="Rhea" id="RHEA:24164"/>
        <dbReference type="Rhea" id="RHEA-COMP:10698"/>
        <dbReference type="Rhea" id="RHEA-COMP:10700"/>
        <dbReference type="Rhea" id="RHEA-COMP:12313"/>
        <dbReference type="Rhea" id="RHEA-COMP:12314"/>
        <dbReference type="ChEBI" id="CHEBI:15377"/>
        <dbReference type="ChEBI" id="CHEBI:16044"/>
        <dbReference type="ChEBI" id="CHEBI:29950"/>
        <dbReference type="ChEBI" id="CHEBI:45764"/>
        <dbReference type="ChEBI" id="CHEBI:50058"/>
        <dbReference type="EC" id="1.8.4.12"/>
    </reaction>
</comment>
<dbReference type="GO" id="GO:0006979">
    <property type="term" value="P:response to oxidative stress"/>
    <property type="evidence" value="ECO:0007669"/>
    <property type="project" value="InterPro"/>
</dbReference>
<accession>A0A7S1CTY9</accession>
<comment type="function">
    <text evidence="5">Catalyzes the reduction of methionine sulfoxide (MetSO) to methionine in proteins. Plays a protective role against oxidative stress by restoring activity to proteins that have been inactivated by methionine oxidation. MSRB family specifically reduces the MetSO R-enantiomer.</text>
</comment>
<feature type="domain" description="MsrB" evidence="6">
    <location>
        <begin position="57"/>
        <end position="183"/>
    </location>
</feature>
<evidence type="ECO:0000256" key="4">
    <source>
        <dbReference type="ARBA" id="ARBA00023002"/>
    </source>
</evidence>
<sequence>MALSRPLLSTCSRAFHRSHTRPTTLAHSHTFRRGQSRTTIIMASGEGSAPLDKSTPDSVWKERLTAQEFQVLRLKGTEAPGTGEYNAFEAPEQGGTFVCRGCGAPLYDYKTKFNSGCGWPAFYEELPDTVDRFEDTSMGMKRVEITCKNCGGHLGHVFEGEGFPTPTDQRHCVNSLSIKFVPNNNS</sequence>
<dbReference type="NCBIfam" id="TIGR00357">
    <property type="entry name" value="peptide-methionine (R)-S-oxide reductase MsrB"/>
    <property type="match status" value="1"/>
</dbReference>
<gene>
    <name evidence="7" type="ORF">POKL1161_LOCUS723</name>
</gene>
<keyword evidence="2 5" id="KW-0479">Metal-binding</keyword>